<dbReference type="NCBIfam" id="NF002969">
    <property type="entry name" value="PRK03643.1"/>
    <property type="match status" value="1"/>
</dbReference>
<dbReference type="PANTHER" id="PTHR30524:SF0">
    <property type="entry name" value="ALTRONATE OXIDOREDUCTASE-RELATED"/>
    <property type="match status" value="1"/>
</dbReference>
<gene>
    <name evidence="5" type="ORF">JYB87_10050</name>
</gene>
<evidence type="ECO:0000259" key="3">
    <source>
        <dbReference type="Pfam" id="PF01232"/>
    </source>
</evidence>
<dbReference type="InterPro" id="IPR013131">
    <property type="entry name" value="Mannitol_DH_N"/>
</dbReference>
<evidence type="ECO:0000259" key="4">
    <source>
        <dbReference type="Pfam" id="PF08125"/>
    </source>
</evidence>
<dbReference type="Proteomes" id="UP000662770">
    <property type="component" value="Chromosome"/>
</dbReference>
<keyword evidence="1" id="KW-0560">Oxidoreductase</keyword>
<dbReference type="Gene3D" id="3.40.50.720">
    <property type="entry name" value="NAD(P)-binding Rossmann-like Domain"/>
    <property type="match status" value="1"/>
</dbReference>
<dbReference type="Gene3D" id="1.10.1040.10">
    <property type="entry name" value="N-(1-d-carboxylethyl)-l-norvaline Dehydrogenase, domain 2"/>
    <property type="match status" value="1"/>
</dbReference>
<evidence type="ECO:0000313" key="5">
    <source>
        <dbReference type="EMBL" id="QSX32129.1"/>
    </source>
</evidence>
<dbReference type="InterPro" id="IPR036291">
    <property type="entry name" value="NAD(P)-bd_dom_sf"/>
</dbReference>
<protein>
    <submittedName>
        <fullName evidence="5">Tagaturonate reductase</fullName>
    </submittedName>
</protein>
<evidence type="ECO:0000256" key="2">
    <source>
        <dbReference type="ARBA" id="ARBA00023027"/>
    </source>
</evidence>
<keyword evidence="6" id="KW-1185">Reference proteome</keyword>
<evidence type="ECO:0000313" key="6">
    <source>
        <dbReference type="Proteomes" id="UP000662770"/>
    </source>
</evidence>
<dbReference type="RefSeq" id="WP_207353374.1">
    <property type="nucleotide sequence ID" value="NZ_CP071503.1"/>
</dbReference>
<reference evidence="5 6" key="1">
    <citation type="submission" date="2021-03" db="EMBL/GenBank/DDBJ databases">
        <title>Novel species identification of genus Shewanella.</title>
        <authorList>
            <person name="Liu G."/>
            <person name="Zhang Q."/>
        </authorList>
    </citation>
    <scope>NUCLEOTIDE SEQUENCE [LARGE SCALE GENOMIC DNA]</scope>
    <source>
        <strain evidence="5 6">FJAT-51800</strain>
    </source>
</reference>
<proteinExistence type="predicted"/>
<dbReference type="EMBL" id="CP071503">
    <property type="protein sequence ID" value="QSX32129.1"/>
    <property type="molecule type" value="Genomic_DNA"/>
</dbReference>
<feature type="domain" description="Mannitol dehydrogenase N-terminal" evidence="3">
    <location>
        <begin position="17"/>
        <end position="257"/>
    </location>
</feature>
<evidence type="ECO:0000256" key="1">
    <source>
        <dbReference type="ARBA" id="ARBA00023002"/>
    </source>
</evidence>
<feature type="domain" description="Mannitol dehydrogenase C-terminal" evidence="4">
    <location>
        <begin position="273"/>
        <end position="470"/>
    </location>
</feature>
<sequence>MKQLNRTNFQYPNYPSKIMQFGEGNFLRAFFDWQIDLLNQQCDLGAGVSIIRPIDYDALPLLNTQDGLYTSIVRGIDEAGQAVQQTRVISCVNEEIPVYQQFERYLALAEDPNIELVVSNTTEAGIEFIGEDKLDDKPAKAFPAKLTQWLYHRYQHFAGAADAGVILLPCELIDYNGEKLKEIVLKYCDLWQLEAGFVEWLNSANEFCSTLVDRIVTGFPRDEHAALQSEFGYADNFMVTSEYFHLFVIQGSDRIKQFLKLAQSDLNIIVVDDIAPYKQRKVAILNGAHTAMVPLAYLAGLEAVKETVEDPLFSRYVRQFIFDEVIPTLNFAEDEISEFAEAVITRFQNPYIHHLLISISLNSMTKYTTRILPQLLAYQAKTGELPKLMIAALAGQILFYRGLRDGQQIPLKDDEFWLTKFASLWAQYQQDNLPLRALVHSVLAESDHWGQDLNQVACMTDAVTANLEQMLQQGVRATLAPLLA</sequence>
<dbReference type="SUPFAM" id="SSF48179">
    <property type="entry name" value="6-phosphogluconate dehydrogenase C-terminal domain-like"/>
    <property type="match status" value="1"/>
</dbReference>
<dbReference type="SUPFAM" id="SSF51735">
    <property type="entry name" value="NAD(P)-binding Rossmann-fold domains"/>
    <property type="match status" value="1"/>
</dbReference>
<dbReference type="PANTHER" id="PTHR30524">
    <property type="entry name" value="MANNITOL-1-PHOSPHATE 5-DEHYDROGENASE"/>
    <property type="match status" value="1"/>
</dbReference>
<accession>A0ABX7QL00</accession>
<name>A0ABX7QL00_9GAMM</name>
<keyword evidence="2" id="KW-0520">NAD</keyword>
<dbReference type="Pfam" id="PF08125">
    <property type="entry name" value="Mannitol_dh_C"/>
    <property type="match status" value="1"/>
</dbReference>
<dbReference type="InterPro" id="IPR013328">
    <property type="entry name" value="6PGD_dom2"/>
</dbReference>
<organism evidence="5 6">
    <name type="scientific">Shewanella avicenniae</name>
    <dbReference type="NCBI Taxonomy" id="2814294"/>
    <lineage>
        <taxon>Bacteria</taxon>
        <taxon>Pseudomonadati</taxon>
        <taxon>Pseudomonadota</taxon>
        <taxon>Gammaproteobacteria</taxon>
        <taxon>Alteromonadales</taxon>
        <taxon>Shewanellaceae</taxon>
        <taxon>Shewanella</taxon>
    </lineage>
</organism>
<dbReference type="InterPro" id="IPR008927">
    <property type="entry name" value="6-PGluconate_DH-like_C_sf"/>
</dbReference>
<dbReference type="InterPro" id="IPR013118">
    <property type="entry name" value="Mannitol_DH_C"/>
</dbReference>
<dbReference type="Pfam" id="PF01232">
    <property type="entry name" value="Mannitol_dh"/>
    <property type="match status" value="1"/>
</dbReference>